<keyword evidence="2 6" id="KW-0479">Metal-binding</keyword>
<dbReference type="AlphaFoldDB" id="A0A9P4QYE3"/>
<keyword evidence="3 7" id="KW-0560">Oxidoreductase</keyword>
<dbReference type="InterPro" id="IPR002401">
    <property type="entry name" value="Cyt_P450_E_grp-I"/>
</dbReference>
<dbReference type="OrthoDB" id="1055148at2759"/>
<evidence type="ECO:0000256" key="6">
    <source>
        <dbReference type="PIRSR" id="PIRSR602401-1"/>
    </source>
</evidence>
<evidence type="ECO:0000256" key="7">
    <source>
        <dbReference type="RuleBase" id="RU000461"/>
    </source>
</evidence>
<feature type="binding site" description="axial binding residue" evidence="6">
    <location>
        <position position="442"/>
    </location>
    <ligand>
        <name>heme</name>
        <dbReference type="ChEBI" id="CHEBI:30413"/>
    </ligand>
    <ligandPart>
        <name>Fe</name>
        <dbReference type="ChEBI" id="CHEBI:18248"/>
    </ligandPart>
</feature>
<evidence type="ECO:0000256" key="5">
    <source>
        <dbReference type="ARBA" id="ARBA00023033"/>
    </source>
</evidence>
<protein>
    <submittedName>
        <fullName evidence="8">Cytochrome P450</fullName>
    </submittedName>
</protein>
<dbReference type="GO" id="GO:0016705">
    <property type="term" value="F:oxidoreductase activity, acting on paired donors, with incorporation or reduction of molecular oxygen"/>
    <property type="evidence" value="ECO:0007669"/>
    <property type="project" value="InterPro"/>
</dbReference>
<evidence type="ECO:0000256" key="2">
    <source>
        <dbReference type="ARBA" id="ARBA00022723"/>
    </source>
</evidence>
<dbReference type="PANTHER" id="PTHR46300:SF2">
    <property type="entry name" value="CYTOCHROME P450 MONOOXYGENASE ALNH-RELATED"/>
    <property type="match status" value="1"/>
</dbReference>
<evidence type="ECO:0000313" key="8">
    <source>
        <dbReference type="EMBL" id="KAF2733286.1"/>
    </source>
</evidence>
<dbReference type="PANTHER" id="PTHR46300">
    <property type="entry name" value="P450, PUTATIVE (EUROFUNG)-RELATED-RELATED"/>
    <property type="match status" value="1"/>
</dbReference>
<dbReference type="InterPro" id="IPR017972">
    <property type="entry name" value="Cyt_P450_CS"/>
</dbReference>
<gene>
    <name evidence="8" type="ORF">EJ04DRAFT_544200</name>
</gene>
<dbReference type="PRINTS" id="PR00463">
    <property type="entry name" value="EP450I"/>
</dbReference>
<dbReference type="InterPro" id="IPR050364">
    <property type="entry name" value="Cytochrome_P450_fung"/>
</dbReference>
<dbReference type="Pfam" id="PF00067">
    <property type="entry name" value="p450"/>
    <property type="match status" value="1"/>
</dbReference>
<dbReference type="PROSITE" id="PS00086">
    <property type="entry name" value="CYTOCHROME_P450"/>
    <property type="match status" value="1"/>
</dbReference>
<dbReference type="PRINTS" id="PR00385">
    <property type="entry name" value="P450"/>
</dbReference>
<comment type="similarity">
    <text evidence="1 7">Belongs to the cytochrome P450 family.</text>
</comment>
<dbReference type="EMBL" id="ML996163">
    <property type="protein sequence ID" value="KAF2733286.1"/>
    <property type="molecule type" value="Genomic_DNA"/>
</dbReference>
<keyword evidence="5 7" id="KW-0503">Monooxygenase</keyword>
<dbReference type="InterPro" id="IPR001128">
    <property type="entry name" value="Cyt_P450"/>
</dbReference>
<evidence type="ECO:0000313" key="9">
    <source>
        <dbReference type="Proteomes" id="UP000799444"/>
    </source>
</evidence>
<proteinExistence type="inferred from homology"/>
<reference evidence="8" key="1">
    <citation type="journal article" date="2020" name="Stud. Mycol.">
        <title>101 Dothideomycetes genomes: a test case for predicting lifestyles and emergence of pathogens.</title>
        <authorList>
            <person name="Haridas S."/>
            <person name="Albert R."/>
            <person name="Binder M."/>
            <person name="Bloem J."/>
            <person name="Labutti K."/>
            <person name="Salamov A."/>
            <person name="Andreopoulos B."/>
            <person name="Baker S."/>
            <person name="Barry K."/>
            <person name="Bills G."/>
            <person name="Bluhm B."/>
            <person name="Cannon C."/>
            <person name="Castanera R."/>
            <person name="Culley D."/>
            <person name="Daum C."/>
            <person name="Ezra D."/>
            <person name="Gonzalez J."/>
            <person name="Henrissat B."/>
            <person name="Kuo A."/>
            <person name="Liang C."/>
            <person name="Lipzen A."/>
            <person name="Lutzoni F."/>
            <person name="Magnuson J."/>
            <person name="Mondo S."/>
            <person name="Nolan M."/>
            <person name="Ohm R."/>
            <person name="Pangilinan J."/>
            <person name="Park H.-J."/>
            <person name="Ramirez L."/>
            <person name="Alfaro M."/>
            <person name="Sun H."/>
            <person name="Tritt A."/>
            <person name="Yoshinaga Y."/>
            <person name="Zwiers L.-H."/>
            <person name="Turgeon B."/>
            <person name="Goodwin S."/>
            <person name="Spatafora J."/>
            <person name="Crous P."/>
            <person name="Grigoriev I."/>
        </authorList>
    </citation>
    <scope>NUCLEOTIDE SEQUENCE</scope>
    <source>
        <strain evidence="8">CBS 125425</strain>
    </source>
</reference>
<dbReference type="GO" id="GO:0020037">
    <property type="term" value="F:heme binding"/>
    <property type="evidence" value="ECO:0007669"/>
    <property type="project" value="InterPro"/>
</dbReference>
<comment type="cofactor">
    <cofactor evidence="6">
        <name>heme</name>
        <dbReference type="ChEBI" id="CHEBI:30413"/>
    </cofactor>
</comment>
<comment type="caution">
    <text evidence="8">The sequence shown here is derived from an EMBL/GenBank/DDBJ whole genome shotgun (WGS) entry which is preliminary data.</text>
</comment>
<keyword evidence="6 7" id="KW-0349">Heme</keyword>
<accession>A0A9P4QYE3</accession>
<dbReference type="GO" id="GO:0004497">
    <property type="term" value="F:monooxygenase activity"/>
    <property type="evidence" value="ECO:0007669"/>
    <property type="project" value="UniProtKB-KW"/>
</dbReference>
<evidence type="ECO:0000256" key="4">
    <source>
        <dbReference type="ARBA" id="ARBA00023004"/>
    </source>
</evidence>
<dbReference type="Proteomes" id="UP000799444">
    <property type="component" value="Unassembled WGS sequence"/>
</dbReference>
<dbReference type="InterPro" id="IPR036396">
    <property type="entry name" value="Cyt_P450_sf"/>
</dbReference>
<dbReference type="GO" id="GO:0005506">
    <property type="term" value="F:iron ion binding"/>
    <property type="evidence" value="ECO:0007669"/>
    <property type="project" value="InterPro"/>
</dbReference>
<dbReference type="CDD" id="cd11065">
    <property type="entry name" value="CYP64-like"/>
    <property type="match status" value="1"/>
</dbReference>
<evidence type="ECO:0000256" key="3">
    <source>
        <dbReference type="ARBA" id="ARBA00023002"/>
    </source>
</evidence>
<evidence type="ECO:0000256" key="1">
    <source>
        <dbReference type="ARBA" id="ARBA00010617"/>
    </source>
</evidence>
<organism evidence="8 9">
    <name type="scientific">Polyplosphaeria fusca</name>
    <dbReference type="NCBI Taxonomy" id="682080"/>
    <lineage>
        <taxon>Eukaryota</taxon>
        <taxon>Fungi</taxon>
        <taxon>Dikarya</taxon>
        <taxon>Ascomycota</taxon>
        <taxon>Pezizomycotina</taxon>
        <taxon>Dothideomycetes</taxon>
        <taxon>Pleosporomycetidae</taxon>
        <taxon>Pleosporales</taxon>
        <taxon>Tetraplosphaeriaceae</taxon>
        <taxon>Polyplosphaeria</taxon>
    </lineage>
</organism>
<sequence length="531" mass="60404">MFSLSYAALVAIAAWALYRISCIGRRPKNFPPGPPTIPVLGNLHLMPASDPHVKFEEWAKKYGPVYSLMLGTKTMVVLSKDTAVKDLLDKKGAIYSSRPDLYIGQTLASGGQRMLMMRYGPEWRIRRSSHNALHIKQAVKYIPYQELESKQLIYDMMQAPSNLKEHYRRFASSLITSVVFGFRWKTFEERGLQHFFHLFDKFVALNKTGGAAFPDFFPILRYLPSWLSAAQRVASEHHKEEMEMFKGHWMTAKHKIQNKTLSAQSCAAGDLLQMQQEEGFSDEFAAYQTGTFFEAGSDTTSSELYAFAQAMVLYPEVQRRAQAELDSIVGDNRYPNMEDMPSLPYIRACIKETLRWMPTGTLGAAPHATTEDDYYQGYFIPRDSAVVLNVWAINRDSERHPNPARFEPERYLGDDLSAMDSAGHPDPTKRDHFTFGAGRRVCVGMHVAERSMFLAIATTLWAFDITPKKDSDGRPVLPKQDVFEQGFVTLPKVFEAEIKPRSEKRAAYIKEEWEQAKRGLDGEGQYLVNPI</sequence>
<keyword evidence="4 6" id="KW-0408">Iron</keyword>
<dbReference type="SUPFAM" id="SSF48264">
    <property type="entry name" value="Cytochrome P450"/>
    <property type="match status" value="1"/>
</dbReference>
<dbReference type="Gene3D" id="1.10.630.10">
    <property type="entry name" value="Cytochrome P450"/>
    <property type="match status" value="1"/>
</dbReference>
<keyword evidence="9" id="KW-1185">Reference proteome</keyword>
<name>A0A9P4QYE3_9PLEO</name>